<reference evidence="2" key="1">
    <citation type="submission" date="2022-07" db="EMBL/GenBank/DDBJ databases">
        <title>Chromosome-level genome of Muraenolepis orangiensis.</title>
        <authorList>
            <person name="Kim J."/>
        </authorList>
    </citation>
    <scope>NUCLEOTIDE SEQUENCE</scope>
    <source>
        <strain evidence="2">KU_S4_2022</strain>
        <tissue evidence="2">Muscle</tissue>
    </source>
</reference>
<feature type="region of interest" description="Disordered" evidence="1">
    <location>
        <begin position="1"/>
        <end position="64"/>
    </location>
</feature>
<comment type="caution">
    <text evidence="2">The sequence shown here is derived from an EMBL/GenBank/DDBJ whole genome shotgun (WGS) entry which is preliminary data.</text>
</comment>
<accession>A0A9Q0E3U5</accession>
<proteinExistence type="predicted"/>
<evidence type="ECO:0000313" key="3">
    <source>
        <dbReference type="Proteomes" id="UP001148018"/>
    </source>
</evidence>
<dbReference type="AlphaFoldDB" id="A0A9Q0E3U5"/>
<dbReference type="Proteomes" id="UP001148018">
    <property type="component" value="Unassembled WGS sequence"/>
</dbReference>
<keyword evidence="3" id="KW-1185">Reference proteome</keyword>
<dbReference type="EMBL" id="JANIIK010000048">
    <property type="protein sequence ID" value="KAJ3598786.1"/>
    <property type="molecule type" value="Genomic_DNA"/>
</dbReference>
<feature type="compositionally biased region" description="Pro residues" evidence="1">
    <location>
        <begin position="45"/>
        <end position="63"/>
    </location>
</feature>
<name>A0A9Q0E3U5_9TELE</name>
<sequence length="108" mass="11138">MVKGPLPRDYSSGYPGPFDTHWALAGTERSTCSNPTNPPSVTACPPNPPPPPRQPCPTPPQPHPCGTGVMADASAHMTAASCGDAEGALMPAVTFSECHITSGLDNTR</sequence>
<organism evidence="2 3">
    <name type="scientific">Muraenolepis orangiensis</name>
    <name type="common">Patagonian moray cod</name>
    <dbReference type="NCBI Taxonomy" id="630683"/>
    <lineage>
        <taxon>Eukaryota</taxon>
        <taxon>Metazoa</taxon>
        <taxon>Chordata</taxon>
        <taxon>Craniata</taxon>
        <taxon>Vertebrata</taxon>
        <taxon>Euteleostomi</taxon>
        <taxon>Actinopterygii</taxon>
        <taxon>Neopterygii</taxon>
        <taxon>Teleostei</taxon>
        <taxon>Neoteleostei</taxon>
        <taxon>Acanthomorphata</taxon>
        <taxon>Zeiogadaria</taxon>
        <taxon>Gadariae</taxon>
        <taxon>Gadiformes</taxon>
        <taxon>Muraenolepidoidei</taxon>
        <taxon>Muraenolepididae</taxon>
        <taxon>Muraenolepis</taxon>
    </lineage>
</organism>
<evidence type="ECO:0000256" key="1">
    <source>
        <dbReference type="SAM" id="MobiDB-lite"/>
    </source>
</evidence>
<gene>
    <name evidence="2" type="ORF">NHX12_032750</name>
</gene>
<evidence type="ECO:0000313" key="2">
    <source>
        <dbReference type="EMBL" id="KAJ3598786.1"/>
    </source>
</evidence>
<protein>
    <submittedName>
        <fullName evidence="2">Uncharacterized protein</fullName>
    </submittedName>
</protein>